<feature type="region of interest" description="Disordered" evidence="9">
    <location>
        <begin position="164"/>
        <end position="273"/>
    </location>
</feature>
<evidence type="ECO:0000313" key="12">
    <source>
        <dbReference type="Proteomes" id="UP001287356"/>
    </source>
</evidence>
<keyword evidence="4 7" id="KW-0863">Zinc-finger</keyword>
<dbReference type="AlphaFoldDB" id="A0AAE0NKU8"/>
<dbReference type="GO" id="GO:0005634">
    <property type="term" value="C:nucleus"/>
    <property type="evidence" value="ECO:0007669"/>
    <property type="project" value="UniProtKB-SubCell"/>
</dbReference>
<evidence type="ECO:0000259" key="10">
    <source>
        <dbReference type="PROSITE" id="PS50157"/>
    </source>
</evidence>
<evidence type="ECO:0000256" key="6">
    <source>
        <dbReference type="ARBA" id="ARBA00023242"/>
    </source>
</evidence>
<dbReference type="PANTHER" id="PTHR16515:SF49">
    <property type="entry name" value="GASTRULA ZINC FINGER PROTEIN XLCGF49.1-LIKE-RELATED"/>
    <property type="match status" value="1"/>
</dbReference>
<evidence type="ECO:0000256" key="8">
    <source>
        <dbReference type="SAM" id="Coils"/>
    </source>
</evidence>
<protein>
    <recommendedName>
        <fullName evidence="10">C2H2-type domain-containing protein</fullName>
    </recommendedName>
</protein>
<feature type="compositionally biased region" description="Low complexity" evidence="9">
    <location>
        <begin position="164"/>
        <end position="178"/>
    </location>
</feature>
<reference evidence="11" key="2">
    <citation type="submission" date="2023-06" db="EMBL/GenBank/DDBJ databases">
        <authorList>
            <consortium name="Lawrence Berkeley National Laboratory"/>
            <person name="Haridas S."/>
            <person name="Hensen N."/>
            <person name="Bonometti L."/>
            <person name="Westerberg I."/>
            <person name="Brannstrom I.O."/>
            <person name="Guillou S."/>
            <person name="Cros-Aarteil S."/>
            <person name="Calhoun S."/>
            <person name="Kuo A."/>
            <person name="Mondo S."/>
            <person name="Pangilinan J."/>
            <person name="Riley R."/>
            <person name="Labutti K."/>
            <person name="Andreopoulos B."/>
            <person name="Lipzen A."/>
            <person name="Chen C."/>
            <person name="Yanf M."/>
            <person name="Daum C."/>
            <person name="Ng V."/>
            <person name="Clum A."/>
            <person name="Steindorff A."/>
            <person name="Ohm R."/>
            <person name="Martin F."/>
            <person name="Silar P."/>
            <person name="Natvig D."/>
            <person name="Lalanne C."/>
            <person name="Gautier V."/>
            <person name="Ament-Velasquez S.L."/>
            <person name="Kruys A."/>
            <person name="Hutchinson M.I."/>
            <person name="Powell A.J."/>
            <person name="Barry K."/>
            <person name="Miller A.N."/>
            <person name="Grigoriev I.V."/>
            <person name="Debuchy R."/>
            <person name="Gladieux P."/>
            <person name="Thoren M.H."/>
            <person name="Johannesson H."/>
        </authorList>
    </citation>
    <scope>NUCLEOTIDE SEQUENCE</scope>
    <source>
        <strain evidence="11">CBS 958.72</strain>
    </source>
</reference>
<dbReference type="InterPro" id="IPR050331">
    <property type="entry name" value="Zinc_finger"/>
</dbReference>
<proteinExistence type="predicted"/>
<reference evidence="11" key="1">
    <citation type="journal article" date="2023" name="Mol. Phylogenet. Evol.">
        <title>Genome-scale phylogeny and comparative genomics of the fungal order Sordariales.</title>
        <authorList>
            <person name="Hensen N."/>
            <person name="Bonometti L."/>
            <person name="Westerberg I."/>
            <person name="Brannstrom I.O."/>
            <person name="Guillou S."/>
            <person name="Cros-Aarteil S."/>
            <person name="Calhoun S."/>
            <person name="Haridas S."/>
            <person name="Kuo A."/>
            <person name="Mondo S."/>
            <person name="Pangilinan J."/>
            <person name="Riley R."/>
            <person name="LaButti K."/>
            <person name="Andreopoulos B."/>
            <person name="Lipzen A."/>
            <person name="Chen C."/>
            <person name="Yan M."/>
            <person name="Daum C."/>
            <person name="Ng V."/>
            <person name="Clum A."/>
            <person name="Steindorff A."/>
            <person name="Ohm R.A."/>
            <person name="Martin F."/>
            <person name="Silar P."/>
            <person name="Natvig D.O."/>
            <person name="Lalanne C."/>
            <person name="Gautier V."/>
            <person name="Ament-Velasquez S.L."/>
            <person name="Kruys A."/>
            <person name="Hutchinson M.I."/>
            <person name="Powell A.J."/>
            <person name="Barry K."/>
            <person name="Miller A.N."/>
            <person name="Grigoriev I.V."/>
            <person name="Debuchy R."/>
            <person name="Gladieux P."/>
            <person name="Hiltunen Thoren M."/>
            <person name="Johannesson H."/>
        </authorList>
    </citation>
    <scope>NUCLEOTIDE SEQUENCE</scope>
    <source>
        <strain evidence="11">CBS 958.72</strain>
    </source>
</reference>
<evidence type="ECO:0000256" key="4">
    <source>
        <dbReference type="ARBA" id="ARBA00022771"/>
    </source>
</evidence>
<evidence type="ECO:0000256" key="7">
    <source>
        <dbReference type="PROSITE-ProRule" id="PRU00042"/>
    </source>
</evidence>
<feature type="coiled-coil region" evidence="8">
    <location>
        <begin position="600"/>
        <end position="627"/>
    </location>
</feature>
<dbReference type="GO" id="GO:0010468">
    <property type="term" value="P:regulation of gene expression"/>
    <property type="evidence" value="ECO:0007669"/>
    <property type="project" value="TreeGrafter"/>
</dbReference>
<feature type="compositionally biased region" description="Low complexity" evidence="9">
    <location>
        <begin position="130"/>
        <end position="142"/>
    </location>
</feature>
<feature type="compositionally biased region" description="Basic and acidic residues" evidence="9">
    <location>
        <begin position="87"/>
        <end position="98"/>
    </location>
</feature>
<evidence type="ECO:0000256" key="9">
    <source>
        <dbReference type="SAM" id="MobiDB-lite"/>
    </source>
</evidence>
<feature type="compositionally biased region" description="Low complexity" evidence="9">
    <location>
        <begin position="499"/>
        <end position="512"/>
    </location>
</feature>
<dbReference type="GO" id="GO:0008270">
    <property type="term" value="F:zinc ion binding"/>
    <property type="evidence" value="ECO:0007669"/>
    <property type="project" value="UniProtKB-KW"/>
</dbReference>
<feature type="domain" description="C2H2-type" evidence="10">
    <location>
        <begin position="302"/>
        <end position="329"/>
    </location>
</feature>
<dbReference type="Gene3D" id="3.30.160.60">
    <property type="entry name" value="Classic Zinc Finger"/>
    <property type="match status" value="3"/>
</dbReference>
<keyword evidence="3" id="KW-0677">Repeat</keyword>
<feature type="compositionally biased region" description="Low complexity" evidence="9">
    <location>
        <begin position="468"/>
        <end position="490"/>
    </location>
</feature>
<evidence type="ECO:0000256" key="1">
    <source>
        <dbReference type="ARBA" id="ARBA00004123"/>
    </source>
</evidence>
<feature type="compositionally biased region" description="Polar residues" evidence="9">
    <location>
        <begin position="450"/>
        <end position="467"/>
    </location>
</feature>
<keyword evidence="6" id="KW-0539">Nucleus</keyword>
<evidence type="ECO:0000313" key="11">
    <source>
        <dbReference type="EMBL" id="KAK3383412.1"/>
    </source>
</evidence>
<dbReference type="InterPro" id="IPR013087">
    <property type="entry name" value="Znf_C2H2_type"/>
</dbReference>
<feature type="region of interest" description="Disordered" evidence="9">
    <location>
        <begin position="1"/>
        <end position="142"/>
    </location>
</feature>
<dbReference type="EMBL" id="JAULSN010000001">
    <property type="protein sequence ID" value="KAK3383412.1"/>
    <property type="molecule type" value="Genomic_DNA"/>
</dbReference>
<keyword evidence="2" id="KW-0479">Metal-binding</keyword>
<dbReference type="FunFam" id="3.30.160.60:FF:001666">
    <property type="entry name" value="MDS1 and EVI1 complex locus"/>
    <property type="match status" value="1"/>
</dbReference>
<dbReference type="PROSITE" id="PS50157">
    <property type="entry name" value="ZINC_FINGER_C2H2_2"/>
    <property type="match status" value="3"/>
</dbReference>
<dbReference type="Pfam" id="PF00096">
    <property type="entry name" value="zf-C2H2"/>
    <property type="match status" value="1"/>
</dbReference>
<dbReference type="SUPFAM" id="SSF57667">
    <property type="entry name" value="beta-beta-alpha zinc fingers"/>
    <property type="match status" value="2"/>
</dbReference>
<feature type="region of interest" description="Disordered" evidence="9">
    <location>
        <begin position="348"/>
        <end position="512"/>
    </location>
</feature>
<gene>
    <name evidence="11" type="ORF">B0T24DRAFT_543030</name>
</gene>
<dbReference type="Proteomes" id="UP001287356">
    <property type="component" value="Unassembled WGS sequence"/>
</dbReference>
<keyword evidence="8" id="KW-0175">Coiled coil</keyword>
<feature type="domain" description="C2H2-type" evidence="10">
    <location>
        <begin position="330"/>
        <end position="360"/>
    </location>
</feature>
<evidence type="ECO:0000256" key="3">
    <source>
        <dbReference type="ARBA" id="ARBA00022737"/>
    </source>
</evidence>
<feature type="region of interest" description="Disordered" evidence="9">
    <location>
        <begin position="536"/>
        <end position="564"/>
    </location>
</feature>
<name>A0AAE0NKU8_9PEZI</name>
<feature type="compositionally biased region" description="Polar residues" evidence="9">
    <location>
        <begin position="253"/>
        <end position="270"/>
    </location>
</feature>
<keyword evidence="5" id="KW-0862">Zinc</keyword>
<feature type="compositionally biased region" description="Low complexity" evidence="9">
    <location>
        <begin position="547"/>
        <end position="564"/>
    </location>
</feature>
<sequence>MASRTPPRATPAGLALPSQPSHTASETASQTQTLAAHKKRSREESPLALDDDAAAGGDLSPSKFARLADFTRQSHTPAPLTGAAALEDIRRRREEEQRAGPPGASDNPSQHALSELMSSVAAMSRPEDAPAPAAAPASHISSSVEAAAIAAARALSAVTIPQNNTAASAAADTQEASPESGTSGASLAESGGQVVHSPGPMDLDARDDGRMYAPQPEAQMEDKAVSSLSYPGILPPGSSMQAPDTLPRGMSLPMSSSQNPDLTPRSPSSMSKKHKCPYCDTEFTRHHNLKSHLLTHSHEKPYVCQTCQLRFRRLHDLKRHSKLHTGEKPHICPKCDRKFARGDALARHSKGAGGCAGRRPSMGSFGGDDDYDGPGSAGADDSAMSGVLYDGGASGDMTEEERRRLSMPSIKAQHVPGQGPDGYNNHSNTYPPAGQRPAGGLFPPNVDRGSASTTTSPSLPNSHTPNTSISSMPLSAGSSSMFSQSGMTESPKPLSPSGAPASHASRDAAALARHRASLSLPTHGMSPAAKQAWLSQYPPADRTPPKGNAAAAGATAQGSNGASAAENGGSLFSTADDNIWIYFQQLEERVRQLESIVSSKAALMDKISVHEQLIASLTEQVTAMQQQSAGHHDESVAQQ</sequence>
<keyword evidence="12" id="KW-1185">Reference proteome</keyword>
<dbReference type="SMART" id="SM00355">
    <property type="entry name" value="ZnF_C2H2"/>
    <property type="match status" value="3"/>
</dbReference>
<comment type="subcellular location">
    <subcellularLocation>
        <location evidence="1">Nucleus</location>
    </subcellularLocation>
</comment>
<organism evidence="11 12">
    <name type="scientific">Lasiosphaeria ovina</name>
    <dbReference type="NCBI Taxonomy" id="92902"/>
    <lineage>
        <taxon>Eukaryota</taxon>
        <taxon>Fungi</taxon>
        <taxon>Dikarya</taxon>
        <taxon>Ascomycota</taxon>
        <taxon>Pezizomycotina</taxon>
        <taxon>Sordariomycetes</taxon>
        <taxon>Sordariomycetidae</taxon>
        <taxon>Sordariales</taxon>
        <taxon>Lasiosphaeriaceae</taxon>
        <taxon>Lasiosphaeria</taxon>
    </lineage>
</organism>
<dbReference type="PANTHER" id="PTHR16515">
    <property type="entry name" value="PR DOMAIN ZINC FINGER PROTEIN"/>
    <property type="match status" value="1"/>
</dbReference>
<feature type="domain" description="C2H2-type" evidence="10">
    <location>
        <begin position="274"/>
        <end position="301"/>
    </location>
</feature>
<dbReference type="PROSITE" id="PS00028">
    <property type="entry name" value="ZINC_FINGER_C2H2_1"/>
    <property type="match status" value="2"/>
</dbReference>
<feature type="compositionally biased region" description="Polar residues" evidence="9">
    <location>
        <begin position="18"/>
        <end position="34"/>
    </location>
</feature>
<evidence type="ECO:0000256" key="5">
    <source>
        <dbReference type="ARBA" id="ARBA00022833"/>
    </source>
</evidence>
<dbReference type="FunFam" id="3.30.160.60:FF:000446">
    <property type="entry name" value="Zinc finger protein"/>
    <property type="match status" value="1"/>
</dbReference>
<accession>A0AAE0NKU8</accession>
<evidence type="ECO:0000256" key="2">
    <source>
        <dbReference type="ARBA" id="ARBA00022723"/>
    </source>
</evidence>
<comment type="caution">
    <text evidence="11">The sequence shown here is derived from an EMBL/GenBank/DDBJ whole genome shotgun (WGS) entry which is preliminary data.</text>
</comment>
<dbReference type="InterPro" id="IPR036236">
    <property type="entry name" value="Znf_C2H2_sf"/>
</dbReference>